<organism evidence="1 2">
    <name type="scientific">Ensete ventricosum</name>
    <name type="common">Abyssinian banana</name>
    <name type="synonym">Musa ensete</name>
    <dbReference type="NCBI Taxonomy" id="4639"/>
    <lineage>
        <taxon>Eukaryota</taxon>
        <taxon>Viridiplantae</taxon>
        <taxon>Streptophyta</taxon>
        <taxon>Embryophyta</taxon>
        <taxon>Tracheophyta</taxon>
        <taxon>Spermatophyta</taxon>
        <taxon>Magnoliopsida</taxon>
        <taxon>Liliopsida</taxon>
        <taxon>Zingiberales</taxon>
        <taxon>Musaceae</taxon>
        <taxon>Ensete</taxon>
    </lineage>
</organism>
<name>A0A426WYX2_ENSVE</name>
<evidence type="ECO:0000313" key="1">
    <source>
        <dbReference type="EMBL" id="RRT32510.1"/>
    </source>
</evidence>
<comment type="caution">
    <text evidence="1">The sequence shown here is derived from an EMBL/GenBank/DDBJ whole genome shotgun (WGS) entry which is preliminary data.</text>
</comment>
<feature type="non-terminal residue" evidence="1">
    <location>
        <position position="1"/>
    </location>
</feature>
<accession>A0A426WYX2</accession>
<proteinExistence type="predicted"/>
<dbReference type="AlphaFoldDB" id="A0A426WYX2"/>
<dbReference type="Proteomes" id="UP000287651">
    <property type="component" value="Unassembled WGS sequence"/>
</dbReference>
<gene>
    <name evidence="1" type="ORF">B296_00058783</name>
</gene>
<evidence type="ECO:0000313" key="2">
    <source>
        <dbReference type="Proteomes" id="UP000287651"/>
    </source>
</evidence>
<dbReference type="EMBL" id="AMZH03031739">
    <property type="protein sequence ID" value="RRT32510.1"/>
    <property type="molecule type" value="Genomic_DNA"/>
</dbReference>
<sequence>ISTVYPVYNFHGRTPPSSSHPLLPTQPLERVVRCVRYRFLEVVDRLPTKGVSSAIVGRYAFLDLFSCSSFPRSRVSIPVLLV</sequence>
<reference evidence="1 2" key="1">
    <citation type="journal article" date="2014" name="Agronomy (Basel)">
        <title>A Draft Genome Sequence for Ensete ventricosum, the Drought-Tolerant Tree Against Hunger.</title>
        <authorList>
            <person name="Harrison J."/>
            <person name="Moore K.A."/>
            <person name="Paszkiewicz K."/>
            <person name="Jones T."/>
            <person name="Grant M."/>
            <person name="Ambacheew D."/>
            <person name="Muzemil S."/>
            <person name="Studholme D.J."/>
        </authorList>
    </citation>
    <scope>NUCLEOTIDE SEQUENCE [LARGE SCALE GENOMIC DNA]</scope>
</reference>
<protein>
    <submittedName>
        <fullName evidence="1">Uncharacterized protein</fullName>
    </submittedName>
</protein>